<comment type="catalytic activity">
    <reaction evidence="4">
        <text>alpha,alpha-trehalose 6-phosphate + H2O = alpha,alpha-trehalose + phosphate</text>
        <dbReference type="Rhea" id="RHEA:23420"/>
        <dbReference type="ChEBI" id="CHEBI:15377"/>
        <dbReference type="ChEBI" id="CHEBI:16551"/>
        <dbReference type="ChEBI" id="CHEBI:43474"/>
        <dbReference type="ChEBI" id="CHEBI:58429"/>
        <dbReference type="EC" id="3.1.3.12"/>
    </reaction>
</comment>
<dbReference type="NCBIfam" id="TIGR00685">
    <property type="entry name" value="T6PP"/>
    <property type="match status" value="1"/>
</dbReference>
<dbReference type="GO" id="GO:0005992">
    <property type="term" value="P:trehalose biosynthetic process"/>
    <property type="evidence" value="ECO:0007669"/>
    <property type="project" value="UniProtKB-UniPathway"/>
</dbReference>
<dbReference type="AlphaFoldDB" id="A0A8G2L7I7"/>
<keyword evidence="3 4" id="KW-0378">Hydrolase</keyword>
<dbReference type="GO" id="GO:0004805">
    <property type="term" value="F:trehalose-phosphatase activity"/>
    <property type="evidence" value="ECO:0007669"/>
    <property type="project" value="UniProtKB-EC"/>
</dbReference>
<keyword evidence="4" id="KW-0460">Magnesium</keyword>
<dbReference type="EC" id="3.1.3.12" evidence="4"/>
<evidence type="ECO:0000256" key="1">
    <source>
        <dbReference type="ARBA" id="ARBA00005199"/>
    </source>
</evidence>
<dbReference type="InterPro" id="IPR003337">
    <property type="entry name" value="Trehalose_PPase"/>
</dbReference>
<keyword evidence="6" id="KW-1185">Reference proteome</keyword>
<protein>
    <recommendedName>
        <fullName evidence="4">Trehalose 6-phosphate phosphatase</fullName>
        <ecNumber evidence="4">3.1.3.12</ecNumber>
    </recommendedName>
</protein>
<dbReference type="PANTHER" id="PTHR43768">
    <property type="entry name" value="TREHALOSE 6-PHOSPHATE PHOSPHATASE"/>
    <property type="match status" value="1"/>
</dbReference>
<evidence type="ECO:0000256" key="4">
    <source>
        <dbReference type="RuleBase" id="RU361117"/>
    </source>
</evidence>
<accession>A0A8G2L7I7</accession>
<proteinExistence type="inferred from homology"/>
<dbReference type="Pfam" id="PF02358">
    <property type="entry name" value="Trehalose_PPase"/>
    <property type="match status" value="1"/>
</dbReference>
<evidence type="ECO:0000256" key="2">
    <source>
        <dbReference type="ARBA" id="ARBA00008770"/>
    </source>
</evidence>
<evidence type="ECO:0000256" key="3">
    <source>
        <dbReference type="ARBA" id="ARBA00022801"/>
    </source>
</evidence>
<dbReference type="RefSeq" id="WP_084272893.1">
    <property type="nucleotide sequence ID" value="NZ_FWYE01000002.1"/>
</dbReference>
<comment type="pathway">
    <text evidence="1 4">Glycan biosynthesis; trehalose biosynthesis.</text>
</comment>
<dbReference type="InterPro" id="IPR044651">
    <property type="entry name" value="OTSB-like"/>
</dbReference>
<gene>
    <name evidence="5" type="ORF">SAMN02745355_1059</name>
</gene>
<comment type="caution">
    <text evidence="5">The sequence shown here is derived from an EMBL/GenBank/DDBJ whole genome shotgun (WGS) entry which is preliminary data.</text>
</comment>
<keyword evidence="4" id="KW-0479">Metal-binding</keyword>
<dbReference type="InterPro" id="IPR006379">
    <property type="entry name" value="HAD-SF_hydro_IIB"/>
</dbReference>
<dbReference type="UniPathway" id="UPA00299"/>
<dbReference type="GO" id="GO:0046872">
    <property type="term" value="F:metal ion binding"/>
    <property type="evidence" value="ECO:0007669"/>
    <property type="project" value="UniProtKB-KW"/>
</dbReference>
<name>A0A8G2L7I7_PICTO</name>
<evidence type="ECO:0000313" key="5">
    <source>
        <dbReference type="EMBL" id="SMD31138.1"/>
    </source>
</evidence>
<dbReference type="InterPro" id="IPR036412">
    <property type="entry name" value="HAD-like_sf"/>
</dbReference>
<dbReference type="SUPFAM" id="SSF56784">
    <property type="entry name" value="HAD-like"/>
    <property type="match status" value="1"/>
</dbReference>
<evidence type="ECO:0000313" key="6">
    <source>
        <dbReference type="Proteomes" id="UP000192315"/>
    </source>
</evidence>
<dbReference type="EMBL" id="FWYE01000002">
    <property type="protein sequence ID" value="SMD31138.1"/>
    <property type="molecule type" value="Genomic_DNA"/>
</dbReference>
<sequence>MVVQAYNSTSEVMKEINKIIEYEPQIFLDYDGTLVPIVNDPIGCYFDSELNYIISEINRRFEMYIITGRSLDDTRRCLGNLNIIALHGALFYINNETLKYPGFDKFLDSCNKIFLNYKHLEDLYHGLRIYNKNGGVLFHLGNVDNRDEIIKIVDKIAFNNNLESYHGINIVEIRFPGINKGRAIKMMRNRKRPVIIFGDDLTDEDSFIENTDAITVKIGPGNTAARFRLKSYLDVRNILINIINI</sequence>
<dbReference type="NCBIfam" id="TIGR01484">
    <property type="entry name" value="HAD-SF-IIB"/>
    <property type="match status" value="1"/>
</dbReference>
<reference evidence="5 6" key="1">
    <citation type="submission" date="2017-04" db="EMBL/GenBank/DDBJ databases">
        <authorList>
            <person name="Varghese N."/>
            <person name="Submissions S."/>
        </authorList>
    </citation>
    <scope>NUCLEOTIDE SEQUENCE [LARGE SCALE GENOMIC DNA]</scope>
    <source>
        <strain evidence="5 6">DSM 9789</strain>
    </source>
</reference>
<dbReference type="Gene3D" id="3.30.70.1020">
    <property type="entry name" value="Trehalose-6-phosphate phosphatase related protein, domain 2"/>
    <property type="match status" value="1"/>
</dbReference>
<dbReference type="Proteomes" id="UP000192315">
    <property type="component" value="Unassembled WGS sequence"/>
</dbReference>
<comment type="function">
    <text evidence="4">Removes the phosphate from trehalose 6-phosphate to produce free trehalose.</text>
</comment>
<dbReference type="Gene3D" id="3.40.50.1000">
    <property type="entry name" value="HAD superfamily/HAD-like"/>
    <property type="match status" value="1"/>
</dbReference>
<organism evidence="5 6">
    <name type="scientific">Picrophilus torridus (strain ATCC 700027 / DSM 9790 / JCM 10055 / NBRC 100828 / KAW 2/3)</name>
    <dbReference type="NCBI Taxonomy" id="1122961"/>
    <lineage>
        <taxon>Archaea</taxon>
        <taxon>Methanobacteriati</taxon>
        <taxon>Thermoplasmatota</taxon>
        <taxon>Thermoplasmata</taxon>
        <taxon>Thermoplasmatales</taxon>
        <taxon>Picrophilaceae</taxon>
        <taxon>Picrophilus</taxon>
    </lineage>
</organism>
<dbReference type="InterPro" id="IPR023214">
    <property type="entry name" value="HAD_sf"/>
</dbReference>
<comment type="cofactor">
    <cofactor evidence="4">
        <name>Mg(2+)</name>
        <dbReference type="ChEBI" id="CHEBI:18420"/>
    </cofactor>
</comment>
<dbReference type="PANTHER" id="PTHR43768:SF3">
    <property type="entry name" value="TREHALOSE 6-PHOSPHATE PHOSPHATASE"/>
    <property type="match status" value="1"/>
</dbReference>
<comment type="similarity">
    <text evidence="2 4">Belongs to the trehalose phosphatase family.</text>
</comment>